<proteinExistence type="predicted"/>
<gene>
    <name evidence="1" type="ORF">DFR31_1585</name>
</gene>
<reference evidence="1 2" key="1">
    <citation type="submission" date="2018-10" db="EMBL/GenBank/DDBJ databases">
        <title>Genomic Encyclopedia of Type Strains, Phase IV (KMG-IV): sequencing the most valuable type-strain genomes for metagenomic binning, comparative biology and taxonomic classification.</title>
        <authorList>
            <person name="Goeker M."/>
        </authorList>
    </citation>
    <scope>NUCLEOTIDE SEQUENCE [LARGE SCALE GENOMIC DNA]</scope>
    <source>
        <strain evidence="1 2">DSM 12769</strain>
    </source>
</reference>
<keyword evidence="2" id="KW-1185">Reference proteome</keyword>
<dbReference type="Proteomes" id="UP000275461">
    <property type="component" value="Unassembled WGS sequence"/>
</dbReference>
<protein>
    <submittedName>
        <fullName evidence="1">Succinoglycan biosynthesis protein ExoV</fullName>
    </submittedName>
</protein>
<dbReference type="AlphaFoldDB" id="A0A498CH21"/>
<sequence length="276" mass="31404">MYLYCYRKRPNFGDALNDYLWPRFIDAPLEPTPSHDEVFVGIGTILNERLPTARRLHIFGSGLGYGEVAPSARDNWHVHFVRGPHTAQALGLDPQQAITDPAILLHRTEDVSPRKDIHCAFMPHHGIHSPRLERLVQDADVHYINPEAPCTEVIDQLMRSRRLICSAMHGAIAAEALRVPWLPVITHHEILLSKWHDWAASMNQALSFYRLPTIWAKAKPTLSGRLVAGTKTVLFRKRLASLAKGRGFQLGSDRVLLDRLTRIEERIDRFNQNILS</sequence>
<dbReference type="OrthoDB" id="9803627at2"/>
<organism evidence="1 2">
    <name type="scientific">Alkalispirillum mobile</name>
    <dbReference type="NCBI Taxonomy" id="85925"/>
    <lineage>
        <taxon>Bacteria</taxon>
        <taxon>Pseudomonadati</taxon>
        <taxon>Pseudomonadota</taxon>
        <taxon>Gammaproteobacteria</taxon>
        <taxon>Chromatiales</taxon>
        <taxon>Ectothiorhodospiraceae</taxon>
        <taxon>Alkalispirillum</taxon>
    </lineage>
</organism>
<dbReference type="EMBL" id="RCDA01000001">
    <property type="protein sequence ID" value="RLK51641.1"/>
    <property type="molecule type" value="Genomic_DNA"/>
</dbReference>
<evidence type="ECO:0000313" key="2">
    <source>
        <dbReference type="Proteomes" id="UP000275461"/>
    </source>
</evidence>
<comment type="caution">
    <text evidence="1">The sequence shown here is derived from an EMBL/GenBank/DDBJ whole genome shotgun (WGS) entry which is preliminary data.</text>
</comment>
<dbReference type="RefSeq" id="WP_121442037.1">
    <property type="nucleotide sequence ID" value="NZ_RCDA01000001.1"/>
</dbReference>
<name>A0A498CH21_9GAMM</name>
<evidence type="ECO:0000313" key="1">
    <source>
        <dbReference type="EMBL" id="RLK51641.1"/>
    </source>
</evidence>
<accession>A0A498CH21</accession>